<dbReference type="Proteomes" id="UP000602050">
    <property type="component" value="Unassembled WGS sequence"/>
</dbReference>
<evidence type="ECO:0000256" key="2">
    <source>
        <dbReference type="SAM" id="MobiDB-lite"/>
    </source>
</evidence>
<dbReference type="InterPro" id="IPR024134">
    <property type="entry name" value="SOD_Cu/Zn_/chaperone"/>
</dbReference>
<dbReference type="InterPro" id="IPR001424">
    <property type="entry name" value="SOD_Cu_Zn_dom"/>
</dbReference>
<evidence type="ECO:0000313" key="4">
    <source>
        <dbReference type="EMBL" id="GFZ83275.1"/>
    </source>
</evidence>
<reference evidence="4" key="2">
    <citation type="submission" date="2020-09" db="EMBL/GenBank/DDBJ databases">
        <authorList>
            <person name="Sun Q."/>
            <person name="Zhou Y."/>
        </authorList>
    </citation>
    <scope>NUCLEOTIDE SEQUENCE</scope>
    <source>
        <strain evidence="4">CGMCC 1.12360</strain>
    </source>
</reference>
<dbReference type="GO" id="GO:0006801">
    <property type="term" value="P:superoxide metabolic process"/>
    <property type="evidence" value="ECO:0007669"/>
    <property type="project" value="InterPro"/>
</dbReference>
<accession>A0A8J2TPM3</accession>
<dbReference type="SUPFAM" id="SSF49329">
    <property type="entry name" value="Cu,Zn superoxide dismutase-like"/>
    <property type="match status" value="1"/>
</dbReference>
<dbReference type="EMBL" id="BMEV01000052">
    <property type="protein sequence ID" value="GFZ83275.1"/>
    <property type="molecule type" value="Genomic_DNA"/>
</dbReference>
<dbReference type="Pfam" id="PF00080">
    <property type="entry name" value="Sod_Cu"/>
    <property type="match status" value="1"/>
</dbReference>
<proteinExistence type="inferred from homology"/>
<feature type="region of interest" description="Disordered" evidence="2">
    <location>
        <begin position="149"/>
        <end position="194"/>
    </location>
</feature>
<dbReference type="PROSITE" id="PS51257">
    <property type="entry name" value="PROKAR_LIPOPROTEIN"/>
    <property type="match status" value="1"/>
</dbReference>
<comment type="caution">
    <text evidence="4">The sequence shown here is derived from an EMBL/GenBank/DDBJ whole genome shotgun (WGS) entry which is preliminary data.</text>
</comment>
<organism evidence="4 5">
    <name type="scientific">Compostibacillus humi</name>
    <dbReference type="NCBI Taxonomy" id="1245525"/>
    <lineage>
        <taxon>Bacteria</taxon>
        <taxon>Bacillati</taxon>
        <taxon>Bacillota</taxon>
        <taxon>Bacilli</taxon>
        <taxon>Bacillales</taxon>
        <taxon>Bacillaceae</taxon>
        <taxon>Compostibacillus</taxon>
    </lineage>
</organism>
<dbReference type="CDD" id="cd00305">
    <property type="entry name" value="Cu-Zn_Superoxide_Dismutase"/>
    <property type="match status" value="1"/>
</dbReference>
<sequence>MRFFVIICFIILSACQQSESDLTRTIDMYNGDGDMVGTATLREASDGVEVKLKVEGLAPGFHGIHFHEFPVCEGPDFTSAGNHLNPEGKEHGLMHPDGSHLGDMPNVEADSSGGVDAELMVAGATLLDGKKSLLAGEGTSLIIHETADDGISQPAGNAGARVLCGELKKDPEAESEKSSESPTDPTETDKKEEE</sequence>
<feature type="compositionally biased region" description="Basic and acidic residues" evidence="2">
    <location>
        <begin position="166"/>
        <end position="179"/>
    </location>
</feature>
<feature type="domain" description="Superoxide dismutase copper/zinc binding" evidence="3">
    <location>
        <begin position="36"/>
        <end position="165"/>
    </location>
</feature>
<dbReference type="RefSeq" id="WP_188392736.1">
    <property type="nucleotide sequence ID" value="NZ_BMEV01000052.1"/>
</dbReference>
<comment type="similarity">
    <text evidence="1">Belongs to the Cu-Zn superoxide dismutase family.</text>
</comment>
<gene>
    <name evidence="4" type="primary">sodC</name>
    <name evidence="4" type="ORF">GCM10010978_24840</name>
</gene>
<protein>
    <submittedName>
        <fullName evidence="4">Superoxide dismutase</fullName>
    </submittedName>
</protein>
<evidence type="ECO:0000259" key="3">
    <source>
        <dbReference type="Pfam" id="PF00080"/>
    </source>
</evidence>
<keyword evidence="5" id="KW-1185">Reference proteome</keyword>
<evidence type="ECO:0000256" key="1">
    <source>
        <dbReference type="ARBA" id="ARBA00010457"/>
    </source>
</evidence>
<name>A0A8J2TPM3_9BACI</name>
<dbReference type="AlphaFoldDB" id="A0A8J2TPM3"/>
<dbReference type="InterPro" id="IPR036423">
    <property type="entry name" value="SOD-like_Cu/Zn_dom_sf"/>
</dbReference>
<dbReference type="GO" id="GO:0005507">
    <property type="term" value="F:copper ion binding"/>
    <property type="evidence" value="ECO:0007669"/>
    <property type="project" value="InterPro"/>
</dbReference>
<dbReference type="PANTHER" id="PTHR10003">
    <property type="entry name" value="SUPEROXIDE DISMUTASE CU-ZN -RELATED"/>
    <property type="match status" value="1"/>
</dbReference>
<reference evidence="4" key="1">
    <citation type="journal article" date="2014" name="Int. J. Syst. Evol. Microbiol.">
        <title>Complete genome sequence of Corynebacterium casei LMG S-19264T (=DSM 44701T), isolated from a smear-ripened cheese.</title>
        <authorList>
            <consortium name="US DOE Joint Genome Institute (JGI-PGF)"/>
            <person name="Walter F."/>
            <person name="Albersmeier A."/>
            <person name="Kalinowski J."/>
            <person name="Ruckert C."/>
        </authorList>
    </citation>
    <scope>NUCLEOTIDE SEQUENCE</scope>
    <source>
        <strain evidence="4">CGMCC 1.12360</strain>
    </source>
</reference>
<dbReference type="Gene3D" id="2.60.40.200">
    <property type="entry name" value="Superoxide dismutase, copper/zinc binding domain"/>
    <property type="match status" value="1"/>
</dbReference>
<evidence type="ECO:0000313" key="5">
    <source>
        <dbReference type="Proteomes" id="UP000602050"/>
    </source>
</evidence>